<dbReference type="Proteomes" id="UP001243623">
    <property type="component" value="Chromosome"/>
</dbReference>
<feature type="transmembrane region" description="Helical" evidence="5">
    <location>
        <begin position="164"/>
        <end position="185"/>
    </location>
</feature>
<dbReference type="KEGG" id="sgbi:P3F81_02350"/>
<comment type="similarity">
    <text evidence="5">Belongs to the ABC-2 integral membrane protein family.</text>
</comment>
<name>A0A9Y2ERH2_9FIRM</name>
<dbReference type="PROSITE" id="PS51012">
    <property type="entry name" value="ABC_TM2"/>
    <property type="match status" value="1"/>
</dbReference>
<feature type="transmembrane region" description="Helical" evidence="5">
    <location>
        <begin position="217"/>
        <end position="237"/>
    </location>
</feature>
<dbReference type="GO" id="GO:0043190">
    <property type="term" value="C:ATP-binding cassette (ABC) transporter complex"/>
    <property type="evidence" value="ECO:0007669"/>
    <property type="project" value="InterPro"/>
</dbReference>
<evidence type="ECO:0000256" key="2">
    <source>
        <dbReference type="ARBA" id="ARBA00022692"/>
    </source>
</evidence>
<dbReference type="PANTHER" id="PTHR43332">
    <property type="entry name" value="INNER MEMBRANE TRANSPORT PERMEASE YADH-RELATED"/>
    <property type="match status" value="1"/>
</dbReference>
<feature type="transmembrane region" description="Helical" evidence="5">
    <location>
        <begin position="112"/>
        <end position="129"/>
    </location>
</feature>
<comment type="subcellular location">
    <subcellularLocation>
        <location evidence="5">Cell membrane</location>
        <topology evidence="5">Multi-pass membrane protein</topology>
    </subcellularLocation>
    <subcellularLocation>
        <location evidence="1">Membrane</location>
        <topology evidence="1">Multi-pass membrane protein</topology>
    </subcellularLocation>
</comment>
<dbReference type="GO" id="GO:0140359">
    <property type="term" value="F:ABC-type transporter activity"/>
    <property type="evidence" value="ECO:0007669"/>
    <property type="project" value="InterPro"/>
</dbReference>
<accession>A0A9Y2ERH2</accession>
<evidence type="ECO:0000313" key="8">
    <source>
        <dbReference type="Proteomes" id="UP001243623"/>
    </source>
</evidence>
<organism evidence="7 8">
    <name type="scientific">Selenobaculum gibii</name>
    <dbReference type="NCBI Taxonomy" id="3054208"/>
    <lineage>
        <taxon>Bacteria</taxon>
        <taxon>Bacillati</taxon>
        <taxon>Bacillota</taxon>
        <taxon>Negativicutes</taxon>
        <taxon>Selenomonadales</taxon>
        <taxon>Selenomonadaceae</taxon>
        <taxon>Selenobaculum</taxon>
    </lineage>
</organism>
<dbReference type="PANTHER" id="PTHR43332:SF2">
    <property type="entry name" value="INNER MEMBRANE TRANSPORT PERMEASE YADH"/>
    <property type="match status" value="1"/>
</dbReference>
<dbReference type="AlphaFoldDB" id="A0A9Y2ERH2"/>
<dbReference type="PIRSF" id="PIRSF006648">
    <property type="entry name" value="DrrB"/>
    <property type="match status" value="1"/>
</dbReference>
<keyword evidence="4 5" id="KW-0472">Membrane</keyword>
<dbReference type="InterPro" id="IPR000412">
    <property type="entry name" value="ABC_2_transport"/>
</dbReference>
<gene>
    <name evidence="7" type="ORF">P3F81_02350</name>
</gene>
<comment type="caution">
    <text evidence="5">Lacks conserved residue(s) required for the propagation of feature annotation.</text>
</comment>
<reference evidence="7" key="1">
    <citation type="submission" date="2023-03" db="EMBL/GenBank/DDBJ databases">
        <title>Selenobaculum gbiensis gen. nov. sp. nov., a new bacterium isolated from the gut microbiota of IBD patient.</title>
        <authorList>
            <person name="Yeo S."/>
            <person name="Park H."/>
            <person name="Huh C.S."/>
        </authorList>
    </citation>
    <scope>NUCLEOTIDE SEQUENCE</scope>
    <source>
        <strain evidence="7">ICN-92133</strain>
    </source>
</reference>
<dbReference type="PRINTS" id="PR00164">
    <property type="entry name" value="ABC2TRNSPORT"/>
</dbReference>
<feature type="transmembrane region" description="Helical" evidence="5">
    <location>
        <begin position="21"/>
        <end position="40"/>
    </location>
</feature>
<keyword evidence="8" id="KW-1185">Reference proteome</keyword>
<dbReference type="EMBL" id="CP120678">
    <property type="protein sequence ID" value="WIW71192.1"/>
    <property type="molecule type" value="Genomic_DNA"/>
</dbReference>
<feature type="transmembrane region" description="Helical" evidence="5">
    <location>
        <begin position="136"/>
        <end position="158"/>
    </location>
</feature>
<evidence type="ECO:0000256" key="5">
    <source>
        <dbReference type="RuleBase" id="RU361157"/>
    </source>
</evidence>
<dbReference type="RefSeq" id="WP_147666689.1">
    <property type="nucleotide sequence ID" value="NZ_CP120678.1"/>
</dbReference>
<evidence type="ECO:0000313" key="7">
    <source>
        <dbReference type="EMBL" id="WIW71192.1"/>
    </source>
</evidence>
<evidence type="ECO:0000256" key="3">
    <source>
        <dbReference type="ARBA" id="ARBA00022989"/>
    </source>
</evidence>
<keyword evidence="2 5" id="KW-0812">Transmembrane</keyword>
<evidence type="ECO:0000256" key="1">
    <source>
        <dbReference type="ARBA" id="ARBA00004141"/>
    </source>
</evidence>
<feature type="domain" description="ABC transmembrane type-2" evidence="6">
    <location>
        <begin position="22"/>
        <end position="242"/>
    </location>
</feature>
<dbReference type="Pfam" id="PF01061">
    <property type="entry name" value="ABC2_membrane"/>
    <property type="match status" value="1"/>
</dbReference>
<evidence type="ECO:0000259" key="6">
    <source>
        <dbReference type="PROSITE" id="PS51012"/>
    </source>
</evidence>
<dbReference type="InterPro" id="IPR052522">
    <property type="entry name" value="ABC-2_transport_permease"/>
</dbReference>
<evidence type="ECO:0000256" key="4">
    <source>
        <dbReference type="ARBA" id="ARBA00023136"/>
    </source>
</evidence>
<keyword evidence="5" id="KW-1003">Cell membrane</keyword>
<proteinExistence type="inferred from homology"/>
<dbReference type="InterPro" id="IPR047817">
    <property type="entry name" value="ABC2_TM_bact-type"/>
</dbReference>
<protein>
    <recommendedName>
        <fullName evidence="5">Transport permease protein</fullName>
    </recommendedName>
</protein>
<dbReference type="InterPro" id="IPR013525">
    <property type="entry name" value="ABC2_TM"/>
</dbReference>
<keyword evidence="3 5" id="KW-1133">Transmembrane helix</keyword>
<sequence>MGWLAVYQREMVLMQKKIGKLGYVFSTLLFPLIYLFAFGWGIGGNISVEGGYVPFLAKGMVTITVMLNAFQQTALSVSVGRFYFGSFQTLMLSPVSLKQIALGIVLSGMTRGILAGTSIYAIAMLIFDVPMMNLPGILGIILTSICFASFGIAVGMWVKNPDSLSLVINFLITPMTFFCGSFFPIHNLPTVVKGIVKFLPLSLANDLLRMNAWTIEVIYAMGILVFMALLMFLFGVYQLNQYTE</sequence>
<keyword evidence="5" id="KW-0813">Transport</keyword>